<proteinExistence type="predicted"/>
<evidence type="ECO:0000259" key="3">
    <source>
        <dbReference type="PROSITE" id="PS51827"/>
    </source>
</evidence>
<dbReference type="PANTHER" id="PTHR48430:SF1">
    <property type="entry name" value="PARTNER OF XRN-2 PROTEIN 1"/>
    <property type="match status" value="1"/>
</dbReference>
<dbReference type="Gene3D" id="3.30.1370.50">
    <property type="entry name" value="R3H-like domain"/>
    <property type="match status" value="1"/>
</dbReference>
<dbReference type="InterPro" id="IPR036867">
    <property type="entry name" value="R3H_dom_sf"/>
</dbReference>
<dbReference type="PROSITE" id="PS50174">
    <property type="entry name" value="G_PATCH"/>
    <property type="match status" value="1"/>
</dbReference>
<dbReference type="Pfam" id="PF01585">
    <property type="entry name" value="G-patch"/>
    <property type="match status" value="1"/>
</dbReference>
<evidence type="ECO:0000259" key="2">
    <source>
        <dbReference type="PROSITE" id="PS51061"/>
    </source>
</evidence>
<reference evidence="4" key="1">
    <citation type="submission" date="2022-03" db="EMBL/GenBank/DDBJ databases">
        <authorList>
            <person name="Martin H S."/>
        </authorList>
    </citation>
    <scope>NUCLEOTIDE SEQUENCE</scope>
</reference>
<keyword evidence="5" id="KW-1185">Reference proteome</keyword>
<sequence>MSFDVDWDIEKYKDDHESEEQWELRKAFMERWKKDYSEDRLICLAKVFTNMEFMGCRYPTMLMQEVARLSKDVALEYRKAKKSKLQRTFVSASTAAEDRAKGVKRKGGMVFENLPKKSTKINFVPQGLIEAKESDSDSEVQIVKENYKNEIKVESVKQSSKPNNDCEYLKELSMLQCLDITKFHEGMFQTTFGKMVLLIRPWTNKFSNIQDSCTVCHLAAKGKYINNCFSFTLNGKLMAQATGTTKAEAKSIVETMVWNMLREKLVTVLIKEQWIAQGEHVSLSDVSGSKTSDASFGTPLENSVATKMMQMMGWKGGGLGADAQGIAEPIKPNLQMVKRAGLGSNTNDVHQFRRAAQDLMRRYIASDTFDLDLVFSSDFSKEERAVLHQCARKSGLVSKSYGERDKDRFLVVKKKMDPFSLVRAVVQKGGNTQKYQVFIPIGLDRPIRR</sequence>
<dbReference type="Pfam" id="PF11952">
    <property type="entry name" value="XTBD"/>
    <property type="match status" value="1"/>
</dbReference>
<evidence type="ECO:0000259" key="1">
    <source>
        <dbReference type="PROSITE" id="PS50174"/>
    </source>
</evidence>
<dbReference type="SUPFAM" id="SSF82708">
    <property type="entry name" value="R3H domain"/>
    <property type="match status" value="1"/>
</dbReference>
<feature type="non-terminal residue" evidence="4">
    <location>
        <position position="1"/>
    </location>
</feature>
<dbReference type="Proteomes" id="UP000837857">
    <property type="component" value="Chromosome 23"/>
</dbReference>
<feature type="domain" description="R3H" evidence="2">
    <location>
        <begin position="350"/>
        <end position="415"/>
    </location>
</feature>
<gene>
    <name evidence="4" type="ORF">IPOD504_LOCUS9568</name>
</gene>
<feature type="domain" description="XRN2-binding (XTBD)" evidence="3">
    <location>
        <begin position="9"/>
        <end position="93"/>
    </location>
</feature>
<dbReference type="Pfam" id="PF01424">
    <property type="entry name" value="R3H"/>
    <property type="match status" value="1"/>
</dbReference>
<organism evidence="4 5">
    <name type="scientific">Iphiclides podalirius</name>
    <name type="common">scarce swallowtail</name>
    <dbReference type="NCBI Taxonomy" id="110791"/>
    <lineage>
        <taxon>Eukaryota</taxon>
        <taxon>Metazoa</taxon>
        <taxon>Ecdysozoa</taxon>
        <taxon>Arthropoda</taxon>
        <taxon>Hexapoda</taxon>
        <taxon>Insecta</taxon>
        <taxon>Pterygota</taxon>
        <taxon>Neoptera</taxon>
        <taxon>Endopterygota</taxon>
        <taxon>Lepidoptera</taxon>
        <taxon>Glossata</taxon>
        <taxon>Ditrysia</taxon>
        <taxon>Papilionoidea</taxon>
        <taxon>Papilionidae</taxon>
        <taxon>Papilioninae</taxon>
        <taxon>Iphiclides</taxon>
    </lineage>
</organism>
<dbReference type="InterPro" id="IPR000467">
    <property type="entry name" value="G_patch_dom"/>
</dbReference>
<protein>
    <recommendedName>
        <fullName evidence="6">NF-kappa-B-repressing factor</fullName>
    </recommendedName>
</protein>
<dbReference type="SMART" id="SM00443">
    <property type="entry name" value="G_patch"/>
    <property type="match status" value="1"/>
</dbReference>
<accession>A0ABN8IJD5</accession>
<name>A0ABN8IJD5_9NEOP</name>
<dbReference type="PANTHER" id="PTHR48430">
    <property type="entry name" value="PARTNER OF XRN-2 PROTEIN 1"/>
    <property type="match status" value="1"/>
</dbReference>
<evidence type="ECO:0008006" key="6">
    <source>
        <dbReference type="Google" id="ProtNLM"/>
    </source>
</evidence>
<dbReference type="PROSITE" id="PS51061">
    <property type="entry name" value="R3H"/>
    <property type="match status" value="1"/>
</dbReference>
<dbReference type="EMBL" id="OW152835">
    <property type="protein sequence ID" value="CAH2056334.1"/>
    <property type="molecule type" value="Genomic_DNA"/>
</dbReference>
<evidence type="ECO:0000313" key="4">
    <source>
        <dbReference type="EMBL" id="CAH2056334.1"/>
    </source>
</evidence>
<dbReference type="PROSITE" id="PS51827">
    <property type="entry name" value="XTBD"/>
    <property type="match status" value="1"/>
</dbReference>
<evidence type="ECO:0000313" key="5">
    <source>
        <dbReference type="Proteomes" id="UP000837857"/>
    </source>
</evidence>
<dbReference type="InterPro" id="IPR001374">
    <property type="entry name" value="R3H_dom"/>
</dbReference>
<feature type="domain" description="G-patch" evidence="1">
    <location>
        <begin position="301"/>
        <end position="347"/>
    </location>
</feature>
<dbReference type="InterPro" id="IPR021859">
    <property type="entry name" value="XTBD"/>
</dbReference>